<comment type="caution">
    <text evidence="1">The sequence shown here is derived from an EMBL/GenBank/DDBJ whole genome shotgun (WGS) entry which is preliminary data.</text>
</comment>
<dbReference type="AlphaFoldDB" id="A0A3N0XPP9"/>
<organism evidence="1 2">
    <name type="scientific">Anabarilius grahami</name>
    <name type="common">Kanglang fish</name>
    <name type="synonym">Barilius grahami</name>
    <dbReference type="NCBI Taxonomy" id="495550"/>
    <lineage>
        <taxon>Eukaryota</taxon>
        <taxon>Metazoa</taxon>
        <taxon>Chordata</taxon>
        <taxon>Craniata</taxon>
        <taxon>Vertebrata</taxon>
        <taxon>Euteleostomi</taxon>
        <taxon>Actinopterygii</taxon>
        <taxon>Neopterygii</taxon>
        <taxon>Teleostei</taxon>
        <taxon>Ostariophysi</taxon>
        <taxon>Cypriniformes</taxon>
        <taxon>Xenocyprididae</taxon>
        <taxon>Xenocypridinae</taxon>
        <taxon>Xenocypridinae incertae sedis</taxon>
        <taxon>Anabarilius</taxon>
    </lineage>
</organism>
<dbReference type="Gene3D" id="2.170.15.10">
    <property type="entry name" value="Proaerolysin, chain A, domain 3"/>
    <property type="match status" value="1"/>
</dbReference>
<dbReference type="EMBL" id="RJVU01069468">
    <property type="protein sequence ID" value="ROI70161.1"/>
    <property type="molecule type" value="Genomic_DNA"/>
</dbReference>
<gene>
    <name evidence="1" type="ORF">DPX16_0512</name>
</gene>
<evidence type="ECO:0000313" key="1">
    <source>
        <dbReference type="EMBL" id="ROI70161.1"/>
    </source>
</evidence>
<keyword evidence="2" id="KW-1185">Reference proteome</keyword>
<proteinExistence type="predicted"/>
<dbReference type="OrthoDB" id="9409434at2759"/>
<name>A0A3N0XPP9_ANAGA</name>
<sequence length="391" mass="43827">MKGIVPRGKTKGTDFCGIDEHIYIIRSDLGSYMQVGSLHKGKDINIRSLHPSCQNGDHYLAGKEGYFYIIKGNSYRRVKNLTTDRDSEVQSLHPNCQGGDHYLCAFGKFHIIFQEKGTYRSTSSLHHDSEATENSLHPNCRNGLYYWGLPNYYYFLKPESEWAVEFYKGTDFSKDHRTDICSIDPDVVNFLPGGLSITKGPATGMWENIKTITNDSDTPMAWTNTIKKTVGYNKEKMTEITHNWKIGMSASMESGALTALIAKFQFSFSAEYGGSRVSTEKESWNKATEVEETLSYEVKPHQRLYLWQFRLGFGKEPVLFCRDLKIDDDPNPPTEIPLPPAQSSLLNGGGGCQSSLRVSSHNQSGAALLVKGLSACHTDELSVCAQVFMHL</sequence>
<accession>A0A3N0XPP9</accession>
<evidence type="ECO:0000313" key="2">
    <source>
        <dbReference type="Proteomes" id="UP000281406"/>
    </source>
</evidence>
<dbReference type="Proteomes" id="UP000281406">
    <property type="component" value="Unassembled WGS sequence"/>
</dbReference>
<protein>
    <submittedName>
        <fullName evidence="1">Uncharacterized protein</fullName>
    </submittedName>
</protein>
<reference evidence="1 2" key="1">
    <citation type="submission" date="2018-10" db="EMBL/GenBank/DDBJ databases">
        <title>Genome assembly for a Yunnan-Guizhou Plateau 3E fish, Anabarilius grahami (Regan), and its evolutionary and genetic applications.</title>
        <authorList>
            <person name="Jiang W."/>
        </authorList>
    </citation>
    <scope>NUCLEOTIDE SEQUENCE [LARGE SCALE GENOMIC DNA]</scope>
    <source>
        <strain evidence="1">AG-KIZ</strain>
        <tissue evidence="1">Muscle</tissue>
    </source>
</reference>